<gene>
    <name evidence="1" type="ORF">GPECTOR_26g465</name>
</gene>
<dbReference type="GO" id="GO:0030149">
    <property type="term" value="P:sphingolipid catabolic process"/>
    <property type="evidence" value="ECO:0007669"/>
    <property type="project" value="TreeGrafter"/>
</dbReference>
<dbReference type="GO" id="GO:0004620">
    <property type="term" value="F:phospholipase activity"/>
    <property type="evidence" value="ECO:0007669"/>
    <property type="project" value="TreeGrafter"/>
</dbReference>
<dbReference type="GO" id="GO:0071944">
    <property type="term" value="C:cell periphery"/>
    <property type="evidence" value="ECO:0007669"/>
    <property type="project" value="TreeGrafter"/>
</dbReference>
<protein>
    <submittedName>
        <fullName evidence="1">Uncharacterized protein</fullName>
    </submittedName>
</protein>
<proteinExistence type="predicted"/>
<accession>A0A150GFE1</accession>
<dbReference type="SUPFAM" id="SSF48403">
    <property type="entry name" value="Ankyrin repeat"/>
    <property type="match status" value="1"/>
</dbReference>
<dbReference type="Gene3D" id="1.25.40.20">
    <property type="entry name" value="Ankyrin repeat-containing domain"/>
    <property type="match status" value="2"/>
</dbReference>
<evidence type="ECO:0000313" key="2">
    <source>
        <dbReference type="Proteomes" id="UP000075714"/>
    </source>
</evidence>
<dbReference type="Proteomes" id="UP000075714">
    <property type="component" value="Unassembled WGS sequence"/>
</dbReference>
<dbReference type="PANTHER" id="PTHR12393:SF6">
    <property type="entry name" value="SPHINGOMYELIN PHOSPHODIESTERASE 2"/>
    <property type="match status" value="1"/>
</dbReference>
<dbReference type="EMBL" id="LSYV01000027">
    <property type="protein sequence ID" value="KXZ48562.1"/>
    <property type="molecule type" value="Genomic_DNA"/>
</dbReference>
<dbReference type="PANTHER" id="PTHR12393">
    <property type="entry name" value="SPHINGOMYELIN PHOSPHODIESTERASE RELATED"/>
    <property type="match status" value="1"/>
</dbReference>
<comment type="caution">
    <text evidence="1">The sequence shown here is derived from an EMBL/GenBank/DDBJ whole genome shotgun (WGS) entry which is preliminary data.</text>
</comment>
<sequence length="583" mass="60103">MQQAGASAAAAPSVWAVLQLPPDLVDRIIGQLDHNEVVTTVRLVNAAAAARIGGPERTTVHLSQPVPPHAFAAHWLAPGATRRLTLERRIKLQCLTAASGVVANLDVAQRATGRAPTHEVLAAAAAAGQLAACQWLVDRIWDSGSGDDAPNAAAAGGHIHVCEWLLFEGKCVWTIGPVAEAARHGHVGCMMWLLQWWRLPDDASGEGVGAFVAGSDDILAAAAAEGCDLPFLQQVWQSMAERLDPAKRQQVLAAAAGSATPDWAAKVQWLEAQGCPRSLEATQRAAALPDAEALAHLTWLRGRGFPVSDEAVEAAASNGNMAALQYLLVEVPAPTDAQGIHRMQTPTEAAARGGHLAALQALVAAGWPVVAPLALGLAARGGQLSMVLWLLALEAVLKGVAAAVRRLVPGLFRAAAESGSVELLAWLRDCGCGWDSGAYIGAAESGCVAALEWLAERVCPMLLVTGPGSGAAAGAAAAAAVDGNLGSAYMPACDNGDLATARSLLQLGYPWGPVGWLFLEAAAADAPVGLLRWLLEAGCPVDLGAVRAEVELDYEGARAAEILALLNAHEEALLAGQVAAAVG</sequence>
<dbReference type="InterPro" id="IPR036770">
    <property type="entry name" value="Ankyrin_rpt-contain_sf"/>
</dbReference>
<evidence type="ECO:0000313" key="1">
    <source>
        <dbReference type="EMBL" id="KXZ48562.1"/>
    </source>
</evidence>
<organism evidence="1 2">
    <name type="scientific">Gonium pectorale</name>
    <name type="common">Green alga</name>
    <dbReference type="NCBI Taxonomy" id="33097"/>
    <lineage>
        <taxon>Eukaryota</taxon>
        <taxon>Viridiplantae</taxon>
        <taxon>Chlorophyta</taxon>
        <taxon>core chlorophytes</taxon>
        <taxon>Chlorophyceae</taxon>
        <taxon>CS clade</taxon>
        <taxon>Chlamydomonadales</taxon>
        <taxon>Volvocaceae</taxon>
        <taxon>Gonium</taxon>
    </lineage>
</organism>
<name>A0A150GFE1_GONPE</name>
<dbReference type="GO" id="GO:0046513">
    <property type="term" value="P:ceramide biosynthetic process"/>
    <property type="evidence" value="ECO:0007669"/>
    <property type="project" value="TreeGrafter"/>
</dbReference>
<dbReference type="GO" id="GO:0005783">
    <property type="term" value="C:endoplasmic reticulum"/>
    <property type="evidence" value="ECO:0007669"/>
    <property type="project" value="TreeGrafter"/>
</dbReference>
<keyword evidence="2" id="KW-1185">Reference proteome</keyword>
<dbReference type="AlphaFoldDB" id="A0A150GFE1"/>
<dbReference type="GO" id="GO:0016020">
    <property type="term" value="C:membrane"/>
    <property type="evidence" value="ECO:0007669"/>
    <property type="project" value="TreeGrafter"/>
</dbReference>
<reference evidence="2" key="1">
    <citation type="journal article" date="2016" name="Nat. Commun.">
        <title>The Gonium pectorale genome demonstrates co-option of cell cycle regulation during the evolution of multicellularity.</title>
        <authorList>
            <person name="Hanschen E.R."/>
            <person name="Marriage T.N."/>
            <person name="Ferris P.J."/>
            <person name="Hamaji T."/>
            <person name="Toyoda A."/>
            <person name="Fujiyama A."/>
            <person name="Neme R."/>
            <person name="Noguchi H."/>
            <person name="Minakuchi Y."/>
            <person name="Suzuki M."/>
            <person name="Kawai-Toyooka H."/>
            <person name="Smith D.R."/>
            <person name="Sparks H."/>
            <person name="Anderson J."/>
            <person name="Bakaric R."/>
            <person name="Luria V."/>
            <person name="Karger A."/>
            <person name="Kirschner M.W."/>
            <person name="Durand P.M."/>
            <person name="Michod R.E."/>
            <person name="Nozaki H."/>
            <person name="Olson B.J."/>
        </authorList>
    </citation>
    <scope>NUCLEOTIDE SEQUENCE [LARGE SCALE GENOMIC DNA]</scope>
    <source>
        <strain evidence="2">NIES-2863</strain>
    </source>
</reference>